<dbReference type="Proteomes" id="UP000648187">
    <property type="component" value="Unassembled WGS sequence"/>
</dbReference>
<evidence type="ECO:0000256" key="13">
    <source>
        <dbReference type="ARBA" id="ARBA00042123"/>
    </source>
</evidence>
<reference evidence="16" key="1">
    <citation type="submission" date="2020-08" db="EMBL/GenBank/DDBJ databases">
        <title>Spodoptera exigua strain:BAW_Kor-Di-RS1 Genome sequencing and assembly.</title>
        <authorList>
            <person name="Kim J."/>
            <person name="Nam H.Y."/>
            <person name="Kwon M."/>
            <person name="Choi J.H."/>
            <person name="Cho S.R."/>
            <person name="Kim G.-H."/>
        </authorList>
    </citation>
    <scope>NUCLEOTIDE SEQUENCE</scope>
    <source>
        <strain evidence="16">BAW_Kor-Di-RS1</strain>
        <tissue evidence="16">Whole-body</tissue>
    </source>
</reference>
<evidence type="ECO:0000256" key="10">
    <source>
        <dbReference type="ARBA" id="ARBA00023160"/>
    </source>
</evidence>
<evidence type="ECO:0000256" key="11">
    <source>
        <dbReference type="ARBA" id="ARBA00038963"/>
    </source>
</evidence>
<dbReference type="InterPro" id="IPR051034">
    <property type="entry name" value="Mito_Enoyl-ACP_Reductase"/>
</dbReference>
<dbReference type="GO" id="GO:0005739">
    <property type="term" value="C:mitochondrion"/>
    <property type="evidence" value="ECO:0007669"/>
    <property type="project" value="UniProtKB-SubCell"/>
</dbReference>
<evidence type="ECO:0000256" key="2">
    <source>
        <dbReference type="ARBA" id="ARBA00010371"/>
    </source>
</evidence>
<evidence type="ECO:0000256" key="1">
    <source>
        <dbReference type="ARBA" id="ARBA00004173"/>
    </source>
</evidence>
<keyword evidence="6" id="KW-0809">Transit peptide</keyword>
<evidence type="ECO:0000256" key="7">
    <source>
        <dbReference type="ARBA" id="ARBA00023002"/>
    </source>
</evidence>
<sequence length="940" mass="104278">MTAKIQTTFSLKLILKGPVRYLTTKQLVFSEFGDPSTVLKLEKCKLPDLGPKDVLVRMLAAPVNPADINTIQGKYPIKLKLPCIPGNEGVGIVEKVGSEVKKLCQGNKVILTMPTQGTWRTLAVFSSFALTAVPDALRVPEAATLAVNPCTSFRLLSDFIPVRGTDLIVIQNGANSSCGQNIIQLCKAWGVQNINIVRNRPEIDDLKKQLLSLGATHVLTEEEAKVTSLFKNKEIENPSLGLNCVGGQSSLLIAKYLKHSGCMVTYGGMSKKPVTIPTSAFIFKNVRLRGFWMTDWNKRAKNSAARDGMLSEIIQLMLKNKLKAPTHKHYAKTPMFSGSIRNLMSKQLVYSEFGDPINVVKIRESEVPHLGSQDVLVRMLAAPINPADINTIQGKYPVKLQLPCIPGNEGVGVIEKVGNHVKTLKPGNKVIVTKPVQGTWRNIGTFSQSSLMVVPDDIGLVEAATLTVNPCTAYRMLTDFQPVQKNGLVVIQNGANSACGQSVIQICKAWDVKNINIVRDRPQIDELKNHLYSLGATYVLTEEELRTTKIFKDKQIDKPMLALNCVGGKSSLEMLRHLQHSGSMVTYGGMSREPVTIPTSAFIFKNLSFFGFWMTAWNEMASTTAKEEMMSHLINLILEKKLKAPLHKLVKFDNYQEAIGKSPCLPSLPTIPGDEGVGEVVEVGKYVCRVKPGDRVVLSSRLLGSWRYYGIYKEREVHHISKKLPLPEAAMLTIAPCTAYRLLNDFRDMKHGETVIQNAANSACGQSVIQLCRARGINTFNIVASHCGYEAVKAYLLNLGATAVYTLEEAEELTAFDTSLARPVLALNCLGGRYEDVMLKLLERNGVIVYYGCGYDIPMAKQFLRCDAEFHKFHIHEWECDATCVEKDTMYKAITQQMVTGKFRAPVYQAVELKDYIYAFRNTVHCEAFATMNYVFDFTL</sequence>
<dbReference type="CDD" id="cd08290">
    <property type="entry name" value="ETR"/>
    <property type="match status" value="3"/>
</dbReference>
<comment type="catalytic activity">
    <reaction evidence="14">
        <text>a 2,3-saturated acyl-[ACP] + NADP(+) = a (2E)-enoyl-[ACP] + NADPH + H(+)</text>
        <dbReference type="Rhea" id="RHEA:22564"/>
        <dbReference type="Rhea" id="RHEA-COMP:9925"/>
        <dbReference type="Rhea" id="RHEA-COMP:9926"/>
        <dbReference type="ChEBI" id="CHEBI:15378"/>
        <dbReference type="ChEBI" id="CHEBI:57783"/>
        <dbReference type="ChEBI" id="CHEBI:58349"/>
        <dbReference type="ChEBI" id="CHEBI:78784"/>
        <dbReference type="ChEBI" id="CHEBI:78785"/>
        <dbReference type="EC" id="1.3.1.104"/>
    </reaction>
</comment>
<comment type="caution">
    <text evidence="16">The sequence shown here is derived from an EMBL/GenBank/DDBJ whole genome shotgun (WGS) entry which is preliminary data.</text>
</comment>
<keyword evidence="4" id="KW-0276">Fatty acid metabolism</keyword>
<keyword evidence="9" id="KW-0496">Mitochondrion</keyword>
<organism evidence="16 17">
    <name type="scientific">Spodoptera exigua</name>
    <name type="common">Beet armyworm</name>
    <name type="synonym">Noctua fulgens</name>
    <dbReference type="NCBI Taxonomy" id="7107"/>
    <lineage>
        <taxon>Eukaryota</taxon>
        <taxon>Metazoa</taxon>
        <taxon>Ecdysozoa</taxon>
        <taxon>Arthropoda</taxon>
        <taxon>Hexapoda</taxon>
        <taxon>Insecta</taxon>
        <taxon>Pterygota</taxon>
        <taxon>Neoptera</taxon>
        <taxon>Endopterygota</taxon>
        <taxon>Lepidoptera</taxon>
        <taxon>Glossata</taxon>
        <taxon>Ditrysia</taxon>
        <taxon>Noctuoidea</taxon>
        <taxon>Noctuidae</taxon>
        <taxon>Amphipyrinae</taxon>
        <taxon>Spodoptera</taxon>
    </lineage>
</organism>
<evidence type="ECO:0000256" key="8">
    <source>
        <dbReference type="ARBA" id="ARBA00023098"/>
    </source>
</evidence>
<keyword evidence="3" id="KW-0444">Lipid biosynthesis</keyword>
<evidence type="ECO:0000259" key="15">
    <source>
        <dbReference type="SMART" id="SM00829"/>
    </source>
</evidence>
<keyword evidence="8" id="KW-0443">Lipid metabolism</keyword>
<keyword evidence="10" id="KW-0275">Fatty acid biosynthesis</keyword>
<dbReference type="InterPro" id="IPR020843">
    <property type="entry name" value="ER"/>
</dbReference>
<dbReference type="InterPro" id="IPR011032">
    <property type="entry name" value="GroES-like_sf"/>
</dbReference>
<dbReference type="Gene3D" id="3.90.180.10">
    <property type="entry name" value="Medium-chain alcohol dehydrogenases, catalytic domain"/>
    <property type="match status" value="3"/>
</dbReference>
<dbReference type="GO" id="GO:0006633">
    <property type="term" value="P:fatty acid biosynthetic process"/>
    <property type="evidence" value="ECO:0007669"/>
    <property type="project" value="UniProtKB-KW"/>
</dbReference>
<keyword evidence="17" id="KW-1185">Reference proteome</keyword>
<dbReference type="InterPro" id="IPR013149">
    <property type="entry name" value="ADH-like_C"/>
</dbReference>
<protein>
    <recommendedName>
        <fullName evidence="12">Enoyl-[acyl-carrier-protein] reductase, mitochondrial</fullName>
        <ecNumber evidence="11">1.3.1.104</ecNumber>
    </recommendedName>
    <alternativeName>
        <fullName evidence="13">2-enoyl thioester reductase</fullName>
    </alternativeName>
</protein>
<evidence type="ECO:0000256" key="4">
    <source>
        <dbReference type="ARBA" id="ARBA00022832"/>
    </source>
</evidence>
<dbReference type="EC" id="1.3.1.104" evidence="11"/>
<evidence type="ECO:0000256" key="3">
    <source>
        <dbReference type="ARBA" id="ARBA00022516"/>
    </source>
</evidence>
<evidence type="ECO:0000256" key="14">
    <source>
        <dbReference type="ARBA" id="ARBA00048843"/>
    </source>
</evidence>
<dbReference type="GO" id="GO:0141148">
    <property type="term" value="F:enoyl-[acyl-carrier-protein] reductase (NADPH) activity"/>
    <property type="evidence" value="ECO:0007669"/>
    <property type="project" value="UniProtKB-EC"/>
</dbReference>
<dbReference type="InterPro" id="IPR036291">
    <property type="entry name" value="NAD(P)-bd_dom_sf"/>
</dbReference>
<dbReference type="PANTHER" id="PTHR43981:SF2">
    <property type="entry name" value="ENOYL-[ACYL-CARRIER-PROTEIN] REDUCTASE, MITOCHONDRIAL"/>
    <property type="match status" value="1"/>
</dbReference>
<dbReference type="SMART" id="SM00829">
    <property type="entry name" value="PKS_ER"/>
    <property type="match status" value="1"/>
</dbReference>
<keyword evidence="7" id="KW-0560">Oxidoreductase</keyword>
<evidence type="ECO:0000256" key="9">
    <source>
        <dbReference type="ARBA" id="ARBA00023128"/>
    </source>
</evidence>
<evidence type="ECO:0000313" key="16">
    <source>
        <dbReference type="EMBL" id="KAF9416811.1"/>
    </source>
</evidence>
<keyword evidence="5" id="KW-0521">NADP</keyword>
<comment type="subcellular location">
    <subcellularLocation>
        <location evidence="1">Mitochondrion</location>
    </subcellularLocation>
</comment>
<dbReference type="FunFam" id="3.90.180.10:FF:000010">
    <property type="entry name" value="Enoyl-[acyl-carrier-protein] reductase, mitochondrial"/>
    <property type="match status" value="1"/>
</dbReference>
<dbReference type="Gene3D" id="3.40.50.720">
    <property type="entry name" value="NAD(P)-binding Rossmann-like Domain"/>
    <property type="match status" value="3"/>
</dbReference>
<dbReference type="InterPro" id="IPR013154">
    <property type="entry name" value="ADH-like_N"/>
</dbReference>
<dbReference type="SUPFAM" id="SSF50129">
    <property type="entry name" value="GroES-like"/>
    <property type="match status" value="3"/>
</dbReference>
<dbReference type="EMBL" id="JACKWZ010000083">
    <property type="protein sequence ID" value="KAF9416811.1"/>
    <property type="molecule type" value="Genomic_DNA"/>
</dbReference>
<dbReference type="SUPFAM" id="SSF51735">
    <property type="entry name" value="NAD(P)-binding Rossmann-fold domains"/>
    <property type="match status" value="3"/>
</dbReference>
<dbReference type="PANTHER" id="PTHR43981">
    <property type="entry name" value="ENOYL-[ACYL-CARRIER-PROTEIN] REDUCTASE, MITOCHONDRIAL"/>
    <property type="match status" value="1"/>
</dbReference>
<dbReference type="Pfam" id="PF00107">
    <property type="entry name" value="ADH_zinc_N"/>
    <property type="match status" value="2"/>
</dbReference>
<evidence type="ECO:0000313" key="17">
    <source>
        <dbReference type="Proteomes" id="UP000648187"/>
    </source>
</evidence>
<accession>A0A835GG25</accession>
<proteinExistence type="inferred from homology"/>
<feature type="domain" description="Enoyl reductase (ER)" evidence="15">
    <location>
        <begin position="33"/>
        <end position="349"/>
    </location>
</feature>
<dbReference type="Pfam" id="PF08240">
    <property type="entry name" value="ADH_N"/>
    <property type="match status" value="3"/>
</dbReference>
<name>A0A835GG25_SPOEX</name>
<evidence type="ECO:0000256" key="6">
    <source>
        <dbReference type="ARBA" id="ARBA00022946"/>
    </source>
</evidence>
<dbReference type="AlphaFoldDB" id="A0A835GG25"/>
<gene>
    <name evidence="16" type="ORF">HW555_005941</name>
</gene>
<evidence type="ECO:0000256" key="12">
    <source>
        <dbReference type="ARBA" id="ARBA00041058"/>
    </source>
</evidence>
<comment type="similarity">
    <text evidence="2">Belongs to the zinc-containing alcohol dehydrogenase family. Quinone oxidoreductase subfamily.</text>
</comment>
<evidence type="ECO:0000256" key="5">
    <source>
        <dbReference type="ARBA" id="ARBA00022857"/>
    </source>
</evidence>
<dbReference type="FunFam" id="3.40.50.720:FF:000112">
    <property type="entry name" value="Enoyl-[acyl-carrier-protein] reductase 1, mitochondrial"/>
    <property type="match status" value="2"/>
</dbReference>